<keyword evidence="5" id="KW-1185">Reference proteome</keyword>
<dbReference type="Pfam" id="PF00583">
    <property type="entry name" value="Acetyltransf_1"/>
    <property type="match status" value="1"/>
</dbReference>
<organism evidence="4 5">
    <name type="scientific">Litoreibacter ponti</name>
    <dbReference type="NCBI Taxonomy" id="1510457"/>
    <lineage>
        <taxon>Bacteria</taxon>
        <taxon>Pseudomonadati</taxon>
        <taxon>Pseudomonadota</taxon>
        <taxon>Alphaproteobacteria</taxon>
        <taxon>Rhodobacterales</taxon>
        <taxon>Roseobacteraceae</taxon>
        <taxon>Litoreibacter</taxon>
    </lineage>
</organism>
<reference evidence="4 5" key="1">
    <citation type="submission" date="2018-04" db="EMBL/GenBank/DDBJ databases">
        <title>Genomic Encyclopedia of Archaeal and Bacterial Type Strains, Phase II (KMG-II): from individual species to whole genera.</title>
        <authorList>
            <person name="Goeker M."/>
        </authorList>
    </citation>
    <scope>NUCLEOTIDE SEQUENCE [LARGE SCALE GENOMIC DNA]</scope>
    <source>
        <strain evidence="4 5">DSM 100977</strain>
    </source>
</reference>
<dbReference type="InterPro" id="IPR016181">
    <property type="entry name" value="Acyl_CoA_acyltransferase"/>
</dbReference>
<keyword evidence="2" id="KW-0012">Acyltransferase</keyword>
<evidence type="ECO:0000256" key="2">
    <source>
        <dbReference type="ARBA" id="ARBA00023315"/>
    </source>
</evidence>
<dbReference type="Gene3D" id="3.40.630.30">
    <property type="match status" value="1"/>
</dbReference>
<dbReference type="EMBL" id="QBKS01000001">
    <property type="protein sequence ID" value="PTX55679.1"/>
    <property type="molecule type" value="Genomic_DNA"/>
</dbReference>
<proteinExistence type="predicted"/>
<dbReference type="InterPro" id="IPR000182">
    <property type="entry name" value="GNAT_dom"/>
</dbReference>
<dbReference type="CDD" id="cd04301">
    <property type="entry name" value="NAT_SF"/>
    <property type="match status" value="1"/>
</dbReference>
<dbReference type="PROSITE" id="PS51186">
    <property type="entry name" value="GNAT"/>
    <property type="match status" value="1"/>
</dbReference>
<protein>
    <submittedName>
        <fullName evidence="4">N-acetylglutamate synthase-like GNAT family acetyltransferase</fullName>
    </submittedName>
</protein>
<evidence type="ECO:0000259" key="3">
    <source>
        <dbReference type="PROSITE" id="PS51186"/>
    </source>
</evidence>
<dbReference type="SUPFAM" id="SSF55729">
    <property type="entry name" value="Acyl-CoA N-acyltransferases (Nat)"/>
    <property type="match status" value="1"/>
</dbReference>
<dbReference type="PANTHER" id="PTHR43877">
    <property type="entry name" value="AMINOALKYLPHOSPHONATE N-ACETYLTRANSFERASE-RELATED-RELATED"/>
    <property type="match status" value="1"/>
</dbReference>
<name>A0A2T6BHZ6_9RHOB</name>
<dbReference type="GO" id="GO:0016747">
    <property type="term" value="F:acyltransferase activity, transferring groups other than amino-acyl groups"/>
    <property type="evidence" value="ECO:0007669"/>
    <property type="project" value="InterPro"/>
</dbReference>
<feature type="domain" description="N-acetyltransferase" evidence="3">
    <location>
        <begin position="1"/>
        <end position="152"/>
    </location>
</feature>
<evidence type="ECO:0000313" key="5">
    <source>
        <dbReference type="Proteomes" id="UP000243978"/>
    </source>
</evidence>
<dbReference type="InterPro" id="IPR050832">
    <property type="entry name" value="Bact_Acetyltransf"/>
</dbReference>
<sequence length="152" mass="16741">MTLTQTTAADIAPLQDLLDRIALFPGEMLPDMIASYLNGDTMQLWLTLREGDKPLGFCFAEPEQLTEGTWNMRAIGVAADAQRSGHGATIVSGLEARLRDLGARLLIVDTASSEELAPARGLYRKLGYAEEARIRDFWAPGEDKIVYWKALS</sequence>
<evidence type="ECO:0000256" key="1">
    <source>
        <dbReference type="ARBA" id="ARBA00022679"/>
    </source>
</evidence>
<comment type="caution">
    <text evidence="4">The sequence shown here is derived from an EMBL/GenBank/DDBJ whole genome shotgun (WGS) entry which is preliminary data.</text>
</comment>
<keyword evidence="1 4" id="KW-0808">Transferase</keyword>
<accession>A0A2T6BHZ6</accession>
<gene>
    <name evidence="4" type="ORF">C8N43_0319</name>
</gene>
<dbReference type="Proteomes" id="UP000243978">
    <property type="component" value="Unassembled WGS sequence"/>
</dbReference>
<evidence type="ECO:0000313" key="4">
    <source>
        <dbReference type="EMBL" id="PTX55679.1"/>
    </source>
</evidence>
<dbReference type="AlphaFoldDB" id="A0A2T6BHZ6"/>
<dbReference type="RefSeq" id="WP_245912878.1">
    <property type="nucleotide sequence ID" value="NZ_QBKS01000001.1"/>
</dbReference>